<dbReference type="InterPro" id="IPR006684">
    <property type="entry name" value="YbgC/YbaW"/>
</dbReference>
<keyword evidence="4" id="KW-1185">Reference proteome</keyword>
<evidence type="ECO:0000256" key="1">
    <source>
        <dbReference type="ARBA" id="ARBA00005953"/>
    </source>
</evidence>
<dbReference type="PIRSF" id="PIRSF003230">
    <property type="entry name" value="YbgC"/>
    <property type="match status" value="1"/>
</dbReference>
<dbReference type="InterPro" id="IPR050563">
    <property type="entry name" value="4-hydroxybenzoyl-CoA_TE"/>
</dbReference>
<protein>
    <submittedName>
        <fullName evidence="3">Acyl-CoA thioesterase FadM</fullName>
    </submittedName>
</protein>
<dbReference type="KEGG" id="des:DSOUD_0777"/>
<dbReference type="CDD" id="cd00586">
    <property type="entry name" value="4HBT"/>
    <property type="match status" value="1"/>
</dbReference>
<keyword evidence="2" id="KW-0378">Hydrolase</keyword>
<dbReference type="STRING" id="1603606.DSOUD_0777"/>
<dbReference type="Pfam" id="PF13279">
    <property type="entry name" value="4HBT_2"/>
    <property type="match status" value="1"/>
</dbReference>
<evidence type="ECO:0000313" key="3">
    <source>
        <dbReference type="EMBL" id="ALC15564.1"/>
    </source>
</evidence>
<reference evidence="3 4" key="1">
    <citation type="submission" date="2015-07" db="EMBL/GenBank/DDBJ databases">
        <title>Isolation and Genomic Characterization of a Novel Halophilic Metal-Reducing Deltaproteobacterium from the Deep Subsurface.</title>
        <authorList>
            <person name="Badalamenti J.P."/>
            <person name="Summers Z.M."/>
            <person name="Gralnick J.A."/>
            <person name="Bond D.R."/>
        </authorList>
    </citation>
    <scope>NUCLEOTIDE SEQUENCE [LARGE SCALE GENOMIC DNA]</scope>
    <source>
        <strain evidence="3 4">WTL</strain>
    </source>
</reference>
<dbReference type="OrthoDB" id="9799036at2"/>
<dbReference type="AlphaFoldDB" id="A0A0M4D0U0"/>
<dbReference type="EMBL" id="CP010802">
    <property type="protein sequence ID" value="ALC15564.1"/>
    <property type="molecule type" value="Genomic_DNA"/>
</dbReference>
<accession>A0A0M4D0U0</accession>
<name>A0A0M4D0U0_9BACT</name>
<dbReference type="GO" id="GO:0047617">
    <property type="term" value="F:fatty acyl-CoA hydrolase activity"/>
    <property type="evidence" value="ECO:0007669"/>
    <property type="project" value="TreeGrafter"/>
</dbReference>
<sequence>MKEWPYRLEFQVRDYECDMQGVVNNAVYQNYLEHARHEYLKTLGLDFAEFTRQGINLVVVRAELDYKKSLSSGDSFCVELRVERVSPVRFAFLQQIRRLSDGALILSARIVGTALNRGGRPKLPPQIVAALESPCG</sequence>
<proteinExistence type="inferred from homology"/>
<evidence type="ECO:0000256" key="2">
    <source>
        <dbReference type="ARBA" id="ARBA00022801"/>
    </source>
</evidence>
<organism evidence="3 4">
    <name type="scientific">Desulfuromonas soudanensis</name>
    <dbReference type="NCBI Taxonomy" id="1603606"/>
    <lineage>
        <taxon>Bacteria</taxon>
        <taxon>Pseudomonadati</taxon>
        <taxon>Thermodesulfobacteriota</taxon>
        <taxon>Desulfuromonadia</taxon>
        <taxon>Desulfuromonadales</taxon>
        <taxon>Desulfuromonadaceae</taxon>
        <taxon>Desulfuromonas</taxon>
    </lineage>
</organism>
<dbReference type="PANTHER" id="PTHR31793">
    <property type="entry name" value="4-HYDROXYBENZOYL-COA THIOESTERASE FAMILY MEMBER"/>
    <property type="match status" value="1"/>
</dbReference>
<dbReference type="Proteomes" id="UP000057158">
    <property type="component" value="Chromosome"/>
</dbReference>
<dbReference type="PATRIC" id="fig|1603606.3.peg.852"/>
<gene>
    <name evidence="3" type="ORF">DSOUD_0777</name>
</gene>
<dbReference type="InterPro" id="IPR029069">
    <property type="entry name" value="HotDog_dom_sf"/>
</dbReference>
<dbReference type="Gene3D" id="3.10.129.10">
    <property type="entry name" value="Hotdog Thioesterase"/>
    <property type="match status" value="1"/>
</dbReference>
<comment type="similarity">
    <text evidence="1">Belongs to the 4-hydroxybenzoyl-CoA thioesterase family.</text>
</comment>
<evidence type="ECO:0000313" key="4">
    <source>
        <dbReference type="Proteomes" id="UP000057158"/>
    </source>
</evidence>
<dbReference type="SUPFAM" id="SSF54637">
    <property type="entry name" value="Thioesterase/thiol ester dehydrase-isomerase"/>
    <property type="match status" value="1"/>
</dbReference>
<dbReference type="RefSeq" id="WP_053549757.1">
    <property type="nucleotide sequence ID" value="NZ_CP010802.1"/>
</dbReference>
<dbReference type="PANTHER" id="PTHR31793:SF27">
    <property type="entry name" value="NOVEL THIOESTERASE SUPERFAMILY DOMAIN AND SAPOSIN A-TYPE DOMAIN CONTAINING PROTEIN (0610012H03RIK)"/>
    <property type="match status" value="1"/>
</dbReference>